<feature type="transmembrane region" description="Helical" evidence="12">
    <location>
        <begin position="150"/>
        <end position="170"/>
    </location>
</feature>
<evidence type="ECO:0000313" key="14">
    <source>
        <dbReference type="EMBL" id="NGO63494.1"/>
    </source>
</evidence>
<feature type="transmembrane region" description="Helical" evidence="12">
    <location>
        <begin position="220"/>
        <end position="243"/>
    </location>
</feature>
<evidence type="ECO:0000256" key="5">
    <source>
        <dbReference type="ARBA" id="ARBA00022692"/>
    </source>
</evidence>
<dbReference type="Pfam" id="PF00510">
    <property type="entry name" value="COX3"/>
    <property type="match status" value="1"/>
</dbReference>
<keyword evidence="7 12" id="KW-1133">Transmembrane helix</keyword>
<dbReference type="SUPFAM" id="SSF81452">
    <property type="entry name" value="Cytochrome c oxidase subunit III-like"/>
    <property type="match status" value="1"/>
</dbReference>
<feature type="transmembrane region" description="Helical" evidence="12">
    <location>
        <begin position="263"/>
        <end position="283"/>
    </location>
</feature>
<sequence>MAEAHQKHHDYHIIAPSPWPITASIGAFLMTFGGVGYMRYLNGGSFKLFGLELAHPWLFFIGLAVVLYTMIGWWADTIKEAHEGAHTRVVSLHLRYGMIMFIASEVMFFVAWFWAFFDASLFPHEAIQASRVEFTGGQWPPKGIEVLDPWHLPIYNTVILLLSGTCVTWAHHALLHGDRKGLVNGLALTVVLGLLFSFVQGYEYAHAPFAFKDSIYGSTFFMATGFHGFHVIVGTIFLTVCLLRAAKGDFTPKQHFGFEAAAWYWHFVDVVWLFLFFSIYIWGGWGAPLAG</sequence>
<dbReference type="InterPro" id="IPR033945">
    <property type="entry name" value="Cyt_c_oxase_su3_dom"/>
</dbReference>
<evidence type="ECO:0000256" key="8">
    <source>
        <dbReference type="ARBA" id="ARBA00023136"/>
    </source>
</evidence>
<reference evidence="14 15" key="1">
    <citation type="submission" date="2020-02" db="EMBL/GenBank/DDBJ databases">
        <title>Genome sequence of the type strain CCBAU10050 of Rhizobium daejeonense.</title>
        <authorList>
            <person name="Gao J."/>
            <person name="Sun J."/>
        </authorList>
    </citation>
    <scope>NUCLEOTIDE SEQUENCE [LARGE SCALE GENOMIC DNA]</scope>
    <source>
        <strain evidence="14 15">CCBAU10050</strain>
    </source>
</reference>
<dbReference type="GO" id="GO:0004129">
    <property type="term" value="F:cytochrome-c oxidase activity"/>
    <property type="evidence" value="ECO:0007669"/>
    <property type="project" value="UniProtKB-EC"/>
</dbReference>
<feature type="transmembrane region" description="Helical" evidence="12">
    <location>
        <begin position="53"/>
        <end position="75"/>
    </location>
</feature>
<keyword evidence="6" id="KW-1278">Translocase</keyword>
<dbReference type="EC" id="7.1.1.9" evidence="3"/>
<keyword evidence="5 11" id="KW-0812">Transmembrane</keyword>
<gene>
    <name evidence="14" type="ORF">G6N76_07390</name>
</gene>
<dbReference type="InterPro" id="IPR013833">
    <property type="entry name" value="Cyt_c_oxidase_su3_a-hlx"/>
</dbReference>
<feature type="domain" description="Heme-copper oxidase subunit III family profile" evidence="13">
    <location>
        <begin position="7"/>
        <end position="284"/>
    </location>
</feature>
<comment type="caution">
    <text evidence="14">The sequence shown here is derived from an EMBL/GenBank/DDBJ whole genome shotgun (WGS) entry which is preliminary data.</text>
</comment>
<dbReference type="FunFam" id="1.20.120.80:FF:000002">
    <property type="entry name" value="Cytochrome c oxidase subunit 3"/>
    <property type="match status" value="1"/>
</dbReference>
<feature type="transmembrane region" description="Helical" evidence="12">
    <location>
        <begin position="21"/>
        <end position="41"/>
    </location>
</feature>
<dbReference type="InterPro" id="IPR000298">
    <property type="entry name" value="Cyt_c_oxidase-like_su3"/>
</dbReference>
<evidence type="ECO:0000313" key="15">
    <source>
        <dbReference type="Proteomes" id="UP000477849"/>
    </source>
</evidence>
<dbReference type="GO" id="GO:0005886">
    <property type="term" value="C:plasma membrane"/>
    <property type="evidence" value="ECO:0007669"/>
    <property type="project" value="UniProtKB-SubCell"/>
</dbReference>
<organism evidence="14 15">
    <name type="scientific">Rhizobium daejeonense</name>
    <dbReference type="NCBI Taxonomy" id="240521"/>
    <lineage>
        <taxon>Bacteria</taxon>
        <taxon>Pseudomonadati</taxon>
        <taxon>Pseudomonadota</taxon>
        <taxon>Alphaproteobacteria</taxon>
        <taxon>Hyphomicrobiales</taxon>
        <taxon>Rhizobiaceae</taxon>
        <taxon>Rhizobium/Agrobacterium group</taxon>
        <taxon>Rhizobium</taxon>
    </lineage>
</organism>
<evidence type="ECO:0000256" key="12">
    <source>
        <dbReference type="SAM" id="Phobius"/>
    </source>
</evidence>
<dbReference type="CDD" id="cd01665">
    <property type="entry name" value="Cyt_c_Oxidase_III"/>
    <property type="match status" value="1"/>
</dbReference>
<dbReference type="GO" id="GO:0019646">
    <property type="term" value="P:aerobic electron transport chain"/>
    <property type="evidence" value="ECO:0007669"/>
    <property type="project" value="InterPro"/>
</dbReference>
<dbReference type="InterPro" id="IPR024791">
    <property type="entry name" value="Cyt_c/ubiquinol_Oxase_su3"/>
</dbReference>
<dbReference type="AlphaFoldDB" id="A0A6M1RPG6"/>
<evidence type="ECO:0000259" key="13">
    <source>
        <dbReference type="PROSITE" id="PS50253"/>
    </source>
</evidence>
<dbReference type="Gene3D" id="1.10.287.70">
    <property type="match status" value="1"/>
</dbReference>
<keyword evidence="8 12" id="KW-0472">Membrane</keyword>
<feature type="transmembrane region" description="Helical" evidence="12">
    <location>
        <begin position="182"/>
        <end position="200"/>
    </location>
</feature>
<evidence type="ECO:0000256" key="4">
    <source>
        <dbReference type="ARBA" id="ARBA00015944"/>
    </source>
</evidence>
<evidence type="ECO:0000256" key="1">
    <source>
        <dbReference type="ARBA" id="ARBA00004141"/>
    </source>
</evidence>
<evidence type="ECO:0000256" key="11">
    <source>
        <dbReference type="RuleBase" id="RU003376"/>
    </source>
</evidence>
<evidence type="ECO:0000256" key="10">
    <source>
        <dbReference type="ARBA" id="ARBA00031625"/>
    </source>
</evidence>
<dbReference type="PANTHER" id="PTHR11403">
    <property type="entry name" value="CYTOCHROME C OXIDASE SUBUNIT III"/>
    <property type="match status" value="1"/>
</dbReference>
<dbReference type="InterPro" id="IPR035973">
    <property type="entry name" value="Cyt_c_oxidase_su3-like_sf"/>
</dbReference>
<dbReference type="PANTHER" id="PTHR11403:SF7">
    <property type="entry name" value="CYTOCHROME C OXIDASE SUBUNIT 3"/>
    <property type="match status" value="1"/>
</dbReference>
<protein>
    <recommendedName>
        <fullName evidence="4">Cytochrome c oxidase subunit 3</fullName>
        <ecNumber evidence="3">7.1.1.9</ecNumber>
    </recommendedName>
    <alternativeName>
        <fullName evidence="9">Cytochrome aa3 subunit 3</fullName>
    </alternativeName>
    <alternativeName>
        <fullName evidence="10">Cytochrome c oxidase polypeptide III</fullName>
    </alternativeName>
</protein>
<keyword evidence="15" id="KW-1185">Reference proteome</keyword>
<evidence type="ECO:0000256" key="2">
    <source>
        <dbReference type="ARBA" id="ARBA00010581"/>
    </source>
</evidence>
<comment type="similarity">
    <text evidence="2 11">Belongs to the cytochrome c oxidase subunit 3 family.</text>
</comment>
<feature type="transmembrane region" description="Helical" evidence="12">
    <location>
        <begin position="96"/>
        <end position="117"/>
    </location>
</feature>
<evidence type="ECO:0000256" key="7">
    <source>
        <dbReference type="ARBA" id="ARBA00022989"/>
    </source>
</evidence>
<dbReference type="Proteomes" id="UP000477849">
    <property type="component" value="Unassembled WGS sequence"/>
</dbReference>
<name>A0A6M1RPG6_9HYPH</name>
<dbReference type="Gene3D" id="1.20.120.80">
    <property type="entry name" value="Cytochrome c oxidase, subunit III, four-helix bundle"/>
    <property type="match status" value="1"/>
</dbReference>
<dbReference type="EMBL" id="JAAKZH010000002">
    <property type="protein sequence ID" value="NGO63494.1"/>
    <property type="molecule type" value="Genomic_DNA"/>
</dbReference>
<accession>A0A6M1RPG6</accession>
<evidence type="ECO:0000256" key="6">
    <source>
        <dbReference type="ARBA" id="ARBA00022967"/>
    </source>
</evidence>
<comment type="subcellular location">
    <subcellularLocation>
        <location evidence="11">Cell membrane</location>
        <topology evidence="11">Multi-pass membrane protein</topology>
    </subcellularLocation>
    <subcellularLocation>
        <location evidence="1">Membrane</location>
        <topology evidence="1">Multi-pass membrane protein</topology>
    </subcellularLocation>
</comment>
<dbReference type="RefSeq" id="WP_163904042.1">
    <property type="nucleotide sequence ID" value="NZ_CP048427.1"/>
</dbReference>
<evidence type="ECO:0000256" key="9">
    <source>
        <dbReference type="ARBA" id="ARBA00031400"/>
    </source>
</evidence>
<proteinExistence type="inferred from homology"/>
<evidence type="ECO:0000256" key="3">
    <source>
        <dbReference type="ARBA" id="ARBA00012949"/>
    </source>
</evidence>
<dbReference type="PROSITE" id="PS50253">
    <property type="entry name" value="COX3"/>
    <property type="match status" value="1"/>
</dbReference>